<dbReference type="GO" id="GO:0030245">
    <property type="term" value="P:cellulose catabolic process"/>
    <property type="evidence" value="ECO:0007669"/>
    <property type="project" value="UniProtKB-UniPathway"/>
</dbReference>
<proteinExistence type="inferred from homology"/>
<dbReference type="SUPFAM" id="SSF51445">
    <property type="entry name" value="(Trans)glycosidases"/>
    <property type="match status" value="1"/>
</dbReference>
<dbReference type="RefSeq" id="XP_014170509.1">
    <property type="nucleotide sequence ID" value="XM_014315034.1"/>
</dbReference>
<dbReference type="GeneID" id="25979349"/>
<evidence type="ECO:0000259" key="14">
    <source>
        <dbReference type="SMART" id="SM01217"/>
    </source>
</evidence>
<comment type="subcellular location">
    <subcellularLocation>
        <location evidence="2">Secreted</location>
    </subcellularLocation>
</comment>
<dbReference type="Pfam" id="PF00933">
    <property type="entry name" value="Glyco_hydro_3"/>
    <property type="match status" value="1"/>
</dbReference>
<keyword evidence="8" id="KW-0136">Cellulose degradation</keyword>
<dbReference type="EMBL" id="GL629794">
    <property type="protein sequence ID" value="EFX01027.1"/>
    <property type="molecule type" value="Genomic_DNA"/>
</dbReference>
<keyword evidence="6" id="KW-0732">Signal</keyword>
<protein>
    <recommendedName>
        <fullName evidence="13">beta-glucosidase</fullName>
        <ecNumber evidence="13">3.2.1.21</ecNumber>
    </recommendedName>
</protein>
<dbReference type="InterPro" id="IPR001764">
    <property type="entry name" value="Glyco_hydro_3_N"/>
</dbReference>
<dbReference type="HOGENOM" id="CLU_004542_2_1_1"/>
<dbReference type="STRING" id="655863.F0XLR2"/>
<keyword evidence="9" id="KW-0325">Glycoprotein</keyword>
<keyword evidence="5" id="KW-0964">Secreted</keyword>
<dbReference type="eggNOG" id="ENOG502QR4D">
    <property type="taxonomic scope" value="Eukaryota"/>
</dbReference>
<evidence type="ECO:0000256" key="6">
    <source>
        <dbReference type="ARBA" id="ARBA00022729"/>
    </source>
</evidence>
<gene>
    <name evidence="15" type="ORF">CMQ_5969</name>
</gene>
<comment type="catalytic activity">
    <reaction evidence="1 13">
        <text>Hydrolysis of terminal, non-reducing beta-D-glucosyl residues with release of beta-D-glucose.</text>
        <dbReference type="EC" id="3.2.1.21"/>
    </reaction>
</comment>
<keyword evidence="12 13" id="KW-0624">Polysaccharide degradation</keyword>
<evidence type="ECO:0000256" key="12">
    <source>
        <dbReference type="ARBA" id="ARBA00023326"/>
    </source>
</evidence>
<keyword evidence="7 13" id="KW-0378">Hydrolase</keyword>
<evidence type="ECO:0000256" key="2">
    <source>
        <dbReference type="ARBA" id="ARBA00004613"/>
    </source>
</evidence>
<dbReference type="PRINTS" id="PR00133">
    <property type="entry name" value="GLHYDRLASE3"/>
</dbReference>
<dbReference type="PROSITE" id="PS00775">
    <property type="entry name" value="GLYCOSYL_HYDROL_F3"/>
    <property type="match status" value="1"/>
</dbReference>
<keyword evidence="16" id="KW-1185">Reference proteome</keyword>
<dbReference type="FunFam" id="3.20.20.300:FF:000002">
    <property type="entry name" value="Probable beta-glucosidase"/>
    <property type="match status" value="1"/>
</dbReference>
<dbReference type="SUPFAM" id="SSF52279">
    <property type="entry name" value="Beta-D-glucan exohydrolase, C-terminal domain"/>
    <property type="match status" value="1"/>
</dbReference>
<comment type="similarity">
    <text evidence="4 13">Belongs to the glycosyl hydrolase 3 family.</text>
</comment>
<dbReference type="Pfam" id="PF01915">
    <property type="entry name" value="Glyco_hydro_3_C"/>
    <property type="match status" value="1"/>
</dbReference>
<dbReference type="Proteomes" id="UP000007796">
    <property type="component" value="Unassembled WGS sequence"/>
</dbReference>
<evidence type="ECO:0000313" key="16">
    <source>
        <dbReference type="Proteomes" id="UP000007796"/>
    </source>
</evidence>
<evidence type="ECO:0000256" key="3">
    <source>
        <dbReference type="ARBA" id="ARBA00004987"/>
    </source>
</evidence>
<comment type="pathway">
    <text evidence="3 13">Glycan metabolism; cellulose degradation.</text>
</comment>
<dbReference type="Gene3D" id="3.40.50.1700">
    <property type="entry name" value="Glycoside hydrolase family 3 C-terminal domain"/>
    <property type="match status" value="1"/>
</dbReference>
<reference evidence="15 16" key="1">
    <citation type="journal article" date="2011" name="Proc. Natl. Acad. Sci. U.S.A.">
        <title>Genome and transcriptome analyses of the mountain pine beetle-fungal symbiont Grosmannia clavigera, a lodgepole pine pathogen.</title>
        <authorList>
            <person name="DiGuistini S."/>
            <person name="Wang Y."/>
            <person name="Liao N.Y."/>
            <person name="Taylor G."/>
            <person name="Tanguay P."/>
            <person name="Feau N."/>
            <person name="Henrissat B."/>
            <person name="Chan S.K."/>
            <person name="Hesse-Orce U."/>
            <person name="Alamouti S.M."/>
            <person name="Tsui C.K.M."/>
            <person name="Docking R.T."/>
            <person name="Levasseur A."/>
            <person name="Haridas S."/>
            <person name="Robertson G."/>
            <person name="Birol I."/>
            <person name="Holt R.A."/>
            <person name="Marra M.A."/>
            <person name="Hamelin R.C."/>
            <person name="Hirst M."/>
            <person name="Jones S.J.M."/>
            <person name="Bohlmann J."/>
            <person name="Breuil C."/>
        </authorList>
    </citation>
    <scope>NUCLEOTIDE SEQUENCE [LARGE SCALE GENOMIC DNA]</scope>
    <source>
        <strain evidence="16">kw1407 / UAMH 11150</strain>
    </source>
</reference>
<dbReference type="PANTHER" id="PTHR42715:SF5">
    <property type="entry name" value="BETA-GLUCOSIDASE M-RELATED"/>
    <property type="match status" value="1"/>
</dbReference>
<evidence type="ECO:0000256" key="13">
    <source>
        <dbReference type="RuleBase" id="RU361161"/>
    </source>
</evidence>
<dbReference type="UniPathway" id="UPA00696"/>
<dbReference type="AlphaFoldDB" id="F0XLR2"/>
<dbReference type="GO" id="GO:0005576">
    <property type="term" value="C:extracellular region"/>
    <property type="evidence" value="ECO:0007669"/>
    <property type="project" value="UniProtKB-SubCell"/>
</dbReference>
<dbReference type="InterPro" id="IPR019800">
    <property type="entry name" value="Glyco_hydro_3_AS"/>
</dbReference>
<dbReference type="InterPro" id="IPR050288">
    <property type="entry name" value="Cellulose_deg_GH3"/>
</dbReference>
<organism evidence="16">
    <name type="scientific">Grosmannia clavigera (strain kw1407 / UAMH 11150)</name>
    <name type="common">Blue stain fungus</name>
    <name type="synonym">Graphiocladiella clavigera</name>
    <dbReference type="NCBI Taxonomy" id="655863"/>
    <lineage>
        <taxon>Eukaryota</taxon>
        <taxon>Fungi</taxon>
        <taxon>Dikarya</taxon>
        <taxon>Ascomycota</taxon>
        <taxon>Pezizomycotina</taxon>
        <taxon>Sordariomycetes</taxon>
        <taxon>Sordariomycetidae</taxon>
        <taxon>Ophiostomatales</taxon>
        <taxon>Ophiostomataceae</taxon>
        <taxon>Leptographium</taxon>
    </lineage>
</organism>
<dbReference type="Gene3D" id="2.60.40.10">
    <property type="entry name" value="Immunoglobulins"/>
    <property type="match status" value="1"/>
</dbReference>
<dbReference type="SMART" id="SM01217">
    <property type="entry name" value="Fn3_like"/>
    <property type="match status" value="1"/>
</dbReference>
<keyword evidence="11 13" id="KW-0326">Glycosidase</keyword>
<evidence type="ECO:0000256" key="11">
    <source>
        <dbReference type="ARBA" id="ARBA00023295"/>
    </source>
</evidence>
<dbReference type="Gene3D" id="3.20.20.300">
    <property type="entry name" value="Glycoside hydrolase, family 3, N-terminal domain"/>
    <property type="match status" value="1"/>
</dbReference>
<evidence type="ECO:0000256" key="1">
    <source>
        <dbReference type="ARBA" id="ARBA00000448"/>
    </source>
</evidence>
<dbReference type="InterPro" id="IPR013783">
    <property type="entry name" value="Ig-like_fold"/>
</dbReference>
<sequence length="845" mass="90025">MKSKIPPFLRTKKGITIVVACTVIILGGGLSGLAALHNRGSHKSRGDTGDSSGMQVITSDSYFYGQSPPVYPSPSMTGVGSWAVSYSKAVALVNNMTLEERVGLTTGASSYSNGCSGYISPVSRVGFPGMCLSDAGNGLRNTDFVSSWPSGIHVGASWNRDLAAQRARGMAAEFKKKGVNVLLGPVVSPVGRTVRTGRFWEGFSVDPYLAGIMAYETVTGCQDEGVITSTKHFIANEQETNRQPIDGKEAVSSNIDDRTMHELYLWPFQDAVYAGTGNIMCSYNRVNNSYGCANSKTLNGLLKTELGFQGFVVSDWGAQHAGVATSLSGMDMSMPSGSAFWGSHLVEAVQNGSVAESRITDMATRIIATWYQMDQDSDFPTPGIGMPADLTKPHDIVDGRNSTAKQTLLDGAIEGHVLLKNDNNALPLKAPNFISIFGYSAKAPDRNDFTPGSTTAWSFGAEPANETDTYLAFNSGPPKSPSAIALNGTLFSGGGSGATSQSLVSAPFDAIMQQAWTDGTELFWDFSTASPSVNAASGACLVLVNAWASEGYDRPGVRDDYTDELIKNVADQCSNTIVVVHNAGARVVDSWIDHANVTALIFAHLPGQYSGQALVSILYGQSNPSGKLPYTVAMNESDYGTILDPALPEGEYIKFPQADFSEGVFIDYRRFDASNMTPRFEFGFGLSYTTFGYTGLQITKSLSGSASGNASTGNDNSTLFARYPTGAVRQGGQADLWDTLVTVTANITNTGNVDGAEVAQLYITIPGGGNDTSSDSAVPVRQLRGFEKTFLNTSQTATVEFSLTRRDLSIWDTVAQKWLLQRGSYDVSVGSSSRSLPLVKSFGIL</sequence>
<dbReference type="OrthoDB" id="416222at2759"/>
<name>F0XLR2_GROCL</name>
<evidence type="ECO:0000256" key="10">
    <source>
        <dbReference type="ARBA" id="ARBA00023277"/>
    </source>
</evidence>
<feature type="domain" description="Fibronectin type III-like" evidence="14">
    <location>
        <begin position="757"/>
        <end position="833"/>
    </location>
</feature>
<dbReference type="InterPro" id="IPR036881">
    <property type="entry name" value="Glyco_hydro_3_C_sf"/>
</dbReference>
<dbReference type="Pfam" id="PF14310">
    <property type="entry name" value="Fn3-like"/>
    <property type="match status" value="1"/>
</dbReference>
<evidence type="ECO:0000256" key="9">
    <source>
        <dbReference type="ARBA" id="ARBA00023180"/>
    </source>
</evidence>
<dbReference type="InterPro" id="IPR002772">
    <property type="entry name" value="Glyco_hydro_3_C"/>
</dbReference>
<dbReference type="InParanoid" id="F0XLR2"/>
<dbReference type="PANTHER" id="PTHR42715">
    <property type="entry name" value="BETA-GLUCOSIDASE"/>
    <property type="match status" value="1"/>
</dbReference>
<keyword evidence="10 13" id="KW-0119">Carbohydrate metabolism</keyword>
<accession>F0XLR2</accession>
<evidence type="ECO:0000256" key="7">
    <source>
        <dbReference type="ARBA" id="ARBA00022801"/>
    </source>
</evidence>
<evidence type="ECO:0000256" key="4">
    <source>
        <dbReference type="ARBA" id="ARBA00005336"/>
    </source>
</evidence>
<evidence type="ECO:0000256" key="8">
    <source>
        <dbReference type="ARBA" id="ARBA00023001"/>
    </source>
</evidence>
<dbReference type="InterPro" id="IPR036962">
    <property type="entry name" value="Glyco_hydro_3_N_sf"/>
</dbReference>
<evidence type="ECO:0000256" key="5">
    <source>
        <dbReference type="ARBA" id="ARBA00022525"/>
    </source>
</evidence>
<dbReference type="InterPro" id="IPR026891">
    <property type="entry name" value="Fn3-like"/>
</dbReference>
<dbReference type="EC" id="3.2.1.21" evidence="13"/>
<dbReference type="GO" id="GO:0008422">
    <property type="term" value="F:beta-glucosidase activity"/>
    <property type="evidence" value="ECO:0007669"/>
    <property type="project" value="UniProtKB-EC"/>
</dbReference>
<evidence type="ECO:0000313" key="15">
    <source>
        <dbReference type="EMBL" id="EFX01027.1"/>
    </source>
</evidence>
<dbReference type="InterPro" id="IPR017853">
    <property type="entry name" value="GH"/>
</dbReference>